<dbReference type="EMBL" id="CP000926">
    <property type="protein sequence ID" value="ABY96429.1"/>
    <property type="molecule type" value="Genomic_DNA"/>
</dbReference>
<dbReference type="RefSeq" id="WP_012270245.1">
    <property type="nucleotide sequence ID" value="NC_010322.1"/>
</dbReference>
<protein>
    <submittedName>
        <fullName evidence="2">Uncharacterized protein</fullName>
    </submittedName>
</protein>
<dbReference type="AlphaFoldDB" id="B0KKA1"/>
<name>B0KKA1_PSEPG</name>
<evidence type="ECO:0000313" key="3">
    <source>
        <dbReference type="Proteomes" id="UP000002157"/>
    </source>
</evidence>
<dbReference type="eggNOG" id="ENOG5032YGZ">
    <property type="taxonomic scope" value="Bacteria"/>
</dbReference>
<dbReference type="HOGENOM" id="CLU_130970_0_0_6"/>
<dbReference type="KEGG" id="ppg:PputGB1_0518"/>
<evidence type="ECO:0000313" key="2">
    <source>
        <dbReference type="EMBL" id="ABY96429.1"/>
    </source>
</evidence>
<dbReference type="Proteomes" id="UP000002157">
    <property type="component" value="Chromosome"/>
</dbReference>
<accession>B0KKA1</accession>
<evidence type="ECO:0000256" key="1">
    <source>
        <dbReference type="SAM" id="Coils"/>
    </source>
</evidence>
<gene>
    <name evidence="2" type="ordered locus">PputGB1_0518</name>
</gene>
<keyword evidence="1" id="KW-0175">Coiled coil</keyword>
<proteinExistence type="predicted"/>
<feature type="coiled-coil region" evidence="1">
    <location>
        <begin position="77"/>
        <end position="111"/>
    </location>
</feature>
<organism evidence="2 3">
    <name type="scientific">Pseudomonas putida (strain GB-1)</name>
    <dbReference type="NCBI Taxonomy" id="76869"/>
    <lineage>
        <taxon>Bacteria</taxon>
        <taxon>Pseudomonadati</taxon>
        <taxon>Pseudomonadota</taxon>
        <taxon>Gammaproteobacteria</taxon>
        <taxon>Pseudomonadales</taxon>
        <taxon>Pseudomonadaceae</taxon>
        <taxon>Pseudomonas</taxon>
    </lineage>
</organism>
<sequence length="154" mass="17523">MAKRRAKNLDDHAIEHIVCVLDGWSGKLSWDLLIEAIEKHLGVRYTRQALDKHARIKSTYQATKARLSKVPGSRLHQKLSTAEVGALTERLKRLEAENARLKVENESLLEQFVTWAYNAYLKGMTKESLSTPLPRVDRELTKLTRTKRFAGGKG</sequence>
<reference evidence="2 3" key="1">
    <citation type="submission" date="2008-01" db="EMBL/GenBank/DDBJ databases">
        <title>Complete sequence of Pseudomonas putida GB-1.</title>
        <authorList>
            <consortium name="US DOE Joint Genome Institute"/>
            <person name="Copeland A."/>
            <person name="Lucas S."/>
            <person name="Lapidus A."/>
            <person name="Barry K."/>
            <person name="Glavina del Rio T."/>
            <person name="Dalin E."/>
            <person name="Tice H."/>
            <person name="Pitluck S."/>
            <person name="Bruce D."/>
            <person name="Goodwin L."/>
            <person name="Chertkov O."/>
            <person name="Brettin T."/>
            <person name="Detter J.C."/>
            <person name="Han C."/>
            <person name="Kuske C.R."/>
            <person name="Schmutz J."/>
            <person name="Larimer F."/>
            <person name="Land M."/>
            <person name="Hauser L."/>
            <person name="Kyrpides N."/>
            <person name="Kim E."/>
            <person name="McCarthy J.K."/>
            <person name="Richardson P."/>
        </authorList>
    </citation>
    <scope>NUCLEOTIDE SEQUENCE [LARGE SCALE GENOMIC DNA]</scope>
    <source>
        <strain evidence="2 3">GB-1</strain>
    </source>
</reference>